<reference evidence="2 3" key="1">
    <citation type="submission" date="2020-03" db="EMBL/GenBank/DDBJ databases">
        <title>Cyclobacterium plantarum sp. nov., a marine bacterium isolated from a coastal-marine wetland.</title>
        <authorList>
            <person name="Sanchez-Porro C."/>
            <person name="Ventosa A."/>
            <person name="Amoozegar M."/>
        </authorList>
    </citation>
    <scope>NUCLEOTIDE SEQUENCE [LARGE SCALE GENOMIC DNA]</scope>
    <source>
        <strain evidence="2 3">GBPx2</strain>
    </source>
</reference>
<name>A0ABX0HEP5_9BACT</name>
<dbReference type="RefSeq" id="WP_166148903.1">
    <property type="nucleotide sequence ID" value="NZ_JAANYN010000007.1"/>
</dbReference>
<proteinExistence type="predicted"/>
<dbReference type="EMBL" id="JAANYN010000007">
    <property type="protein sequence ID" value="NHE58475.1"/>
    <property type="molecule type" value="Genomic_DNA"/>
</dbReference>
<dbReference type="SUPFAM" id="SSF160719">
    <property type="entry name" value="gpW/gp25-like"/>
    <property type="match status" value="1"/>
</dbReference>
<evidence type="ECO:0000259" key="1">
    <source>
        <dbReference type="Pfam" id="PF04965"/>
    </source>
</evidence>
<evidence type="ECO:0000313" key="3">
    <source>
        <dbReference type="Proteomes" id="UP000649799"/>
    </source>
</evidence>
<dbReference type="Pfam" id="PF04965">
    <property type="entry name" value="GPW_gp25"/>
    <property type="match status" value="1"/>
</dbReference>
<sequence length="146" mass="16986">MKNHFYKLPFSLVGIMQKKDHRTCSLEQSIAQHLHLIITTAYGELSMDEQFGCCIWEYDFDNITSSHKIKEFIRESLSNAILRYEKRLGNTRVELEIGQEEMASQKNGCRVKKKITITITGWLNATNEKFIYEDAIFTGPLSYQLI</sequence>
<organism evidence="2 3">
    <name type="scientific">Cyclobacterium plantarum</name>
    <dbReference type="NCBI Taxonomy" id="2716263"/>
    <lineage>
        <taxon>Bacteria</taxon>
        <taxon>Pseudomonadati</taxon>
        <taxon>Bacteroidota</taxon>
        <taxon>Cytophagia</taxon>
        <taxon>Cytophagales</taxon>
        <taxon>Cyclobacteriaceae</taxon>
        <taxon>Cyclobacterium</taxon>
    </lineage>
</organism>
<evidence type="ECO:0000313" key="2">
    <source>
        <dbReference type="EMBL" id="NHE58475.1"/>
    </source>
</evidence>
<dbReference type="Proteomes" id="UP000649799">
    <property type="component" value="Unassembled WGS sequence"/>
</dbReference>
<protein>
    <submittedName>
        <fullName evidence="2">GPW/gp25 family protein</fullName>
    </submittedName>
</protein>
<dbReference type="Gene3D" id="3.10.450.40">
    <property type="match status" value="1"/>
</dbReference>
<keyword evidence="3" id="KW-1185">Reference proteome</keyword>
<gene>
    <name evidence="2" type="ORF">G9Q97_16825</name>
</gene>
<dbReference type="InterPro" id="IPR007048">
    <property type="entry name" value="IraD/Gp25-like"/>
</dbReference>
<feature type="domain" description="IraD/Gp25-like" evidence="1">
    <location>
        <begin position="25"/>
        <end position="127"/>
    </location>
</feature>
<comment type="caution">
    <text evidence="2">The sequence shown here is derived from an EMBL/GenBank/DDBJ whole genome shotgun (WGS) entry which is preliminary data.</text>
</comment>
<accession>A0ABX0HEP5</accession>